<keyword evidence="9" id="KW-1185">Reference proteome</keyword>
<dbReference type="EMBL" id="JBHSUC010000019">
    <property type="protein sequence ID" value="MFC6363040.1"/>
    <property type="molecule type" value="Genomic_DNA"/>
</dbReference>
<sequence length="306" mass="34660">MLLLIMAGLCLLIVLQRNQFTRKSLSYSGQRKQMLLSIISQKTARVSEETPIISRLKTGITDKLSAIFRLFYAGSTGALIKNLTIPLLIAMAILALNALYIGLPLSWVAAASLVACYLVFYKIIKKRHYQQFSLDFSEALTTIGGAITSGRTFLQAMSDYSQSRNNGLSREFSVISRRLNFGEQAEVVFMESWRNYPYREYYFFIVAILLNINSGGRLREVLGKLQRSISNGIAMEKKMLSMTSEMRMSSKITGAIPFVFLILLKFISPENFQFVLEDQQGRVLLYYLIGSEVTGLLVIKFLMRKL</sequence>
<gene>
    <name evidence="8" type="ORF">ACFP73_13200</name>
</gene>
<evidence type="ECO:0000313" key="8">
    <source>
        <dbReference type="EMBL" id="MFC6363040.1"/>
    </source>
</evidence>
<dbReference type="RefSeq" id="WP_212710381.1">
    <property type="nucleotide sequence ID" value="NZ_BAAAFW010000055.1"/>
</dbReference>
<evidence type="ECO:0000256" key="3">
    <source>
        <dbReference type="ARBA" id="ARBA00022692"/>
    </source>
</evidence>
<feature type="transmembrane region" description="Helical" evidence="6">
    <location>
        <begin position="87"/>
        <end position="120"/>
    </location>
</feature>
<dbReference type="PANTHER" id="PTHR35007:SF2">
    <property type="entry name" value="PILUS ASSEMBLE PROTEIN"/>
    <property type="match status" value="1"/>
</dbReference>
<comment type="subcellular location">
    <subcellularLocation>
        <location evidence="1">Cell membrane</location>
        <topology evidence="1">Multi-pass membrane protein</topology>
    </subcellularLocation>
</comment>
<dbReference type="PANTHER" id="PTHR35007">
    <property type="entry name" value="INTEGRAL MEMBRANE PROTEIN-RELATED"/>
    <property type="match status" value="1"/>
</dbReference>
<evidence type="ECO:0000256" key="5">
    <source>
        <dbReference type="ARBA" id="ARBA00023136"/>
    </source>
</evidence>
<evidence type="ECO:0000256" key="4">
    <source>
        <dbReference type="ARBA" id="ARBA00022989"/>
    </source>
</evidence>
<evidence type="ECO:0000256" key="1">
    <source>
        <dbReference type="ARBA" id="ARBA00004651"/>
    </source>
</evidence>
<organism evidence="8 9">
    <name type="scientific">Tatumella punctata</name>
    <dbReference type="NCBI Taxonomy" id="399969"/>
    <lineage>
        <taxon>Bacteria</taxon>
        <taxon>Pseudomonadati</taxon>
        <taxon>Pseudomonadota</taxon>
        <taxon>Gammaproteobacteria</taxon>
        <taxon>Enterobacterales</taxon>
        <taxon>Erwiniaceae</taxon>
        <taxon>Tatumella</taxon>
    </lineage>
</organism>
<keyword evidence="5 6" id="KW-0472">Membrane</keyword>
<dbReference type="Pfam" id="PF00482">
    <property type="entry name" value="T2SSF"/>
    <property type="match status" value="1"/>
</dbReference>
<evidence type="ECO:0000313" key="9">
    <source>
        <dbReference type="Proteomes" id="UP001596215"/>
    </source>
</evidence>
<feature type="transmembrane region" description="Helical" evidence="6">
    <location>
        <begin position="284"/>
        <end position="303"/>
    </location>
</feature>
<feature type="transmembrane region" description="Helical" evidence="6">
    <location>
        <begin position="248"/>
        <end position="264"/>
    </location>
</feature>
<comment type="caution">
    <text evidence="8">The sequence shown here is derived from an EMBL/GenBank/DDBJ whole genome shotgun (WGS) entry which is preliminary data.</text>
</comment>
<keyword evidence="3 6" id="KW-0812">Transmembrane</keyword>
<keyword evidence="2" id="KW-1003">Cell membrane</keyword>
<dbReference type="InterPro" id="IPR018076">
    <property type="entry name" value="T2SS_GspF_dom"/>
</dbReference>
<reference evidence="9" key="1">
    <citation type="journal article" date="2019" name="Int. J. Syst. Evol. Microbiol.">
        <title>The Global Catalogue of Microorganisms (GCM) 10K type strain sequencing project: providing services to taxonomists for standard genome sequencing and annotation.</title>
        <authorList>
            <consortium name="The Broad Institute Genomics Platform"/>
            <consortium name="The Broad Institute Genome Sequencing Center for Infectious Disease"/>
            <person name="Wu L."/>
            <person name="Ma J."/>
        </authorList>
    </citation>
    <scope>NUCLEOTIDE SEQUENCE [LARGE SCALE GENOMIC DNA]</scope>
    <source>
        <strain evidence="9">CGMCC 4.1530</strain>
    </source>
</reference>
<feature type="domain" description="Type II secretion system protein GspF" evidence="7">
    <location>
        <begin position="140"/>
        <end position="263"/>
    </location>
</feature>
<evidence type="ECO:0000256" key="6">
    <source>
        <dbReference type="SAM" id="Phobius"/>
    </source>
</evidence>
<evidence type="ECO:0000256" key="2">
    <source>
        <dbReference type="ARBA" id="ARBA00022475"/>
    </source>
</evidence>
<name>A0ABW1VRY1_9GAMM</name>
<dbReference type="Proteomes" id="UP001596215">
    <property type="component" value="Unassembled WGS sequence"/>
</dbReference>
<proteinExistence type="predicted"/>
<evidence type="ECO:0000259" key="7">
    <source>
        <dbReference type="Pfam" id="PF00482"/>
    </source>
</evidence>
<protein>
    <submittedName>
        <fullName evidence="8">Type II secretion system F family protein</fullName>
    </submittedName>
</protein>
<keyword evidence="4 6" id="KW-1133">Transmembrane helix</keyword>
<accession>A0ABW1VRY1</accession>